<organism evidence="2 3">
    <name type="scientific">Durusdinium trenchii</name>
    <dbReference type="NCBI Taxonomy" id="1381693"/>
    <lineage>
        <taxon>Eukaryota</taxon>
        <taxon>Sar</taxon>
        <taxon>Alveolata</taxon>
        <taxon>Dinophyceae</taxon>
        <taxon>Suessiales</taxon>
        <taxon>Symbiodiniaceae</taxon>
        <taxon>Durusdinium</taxon>
    </lineage>
</organism>
<keyword evidence="3" id="KW-1185">Reference proteome</keyword>
<name>A0ABP0N9U9_9DINO</name>
<evidence type="ECO:0000256" key="1">
    <source>
        <dbReference type="SAM" id="MobiDB-lite"/>
    </source>
</evidence>
<evidence type="ECO:0000313" key="2">
    <source>
        <dbReference type="EMBL" id="CAK9059154.1"/>
    </source>
</evidence>
<accession>A0ABP0N9U9</accession>
<proteinExistence type="predicted"/>
<sequence length="218" mass="25342">MLATMSPPANRWDTCRQDDNQSVHTSPPDDSDDDDAVLRRIAQPARLPELIPEPKNTGGDCVGPARLVQVIQAWENPYDKHEKFLRLKLGETLKLTHPELNIDGLGLFGGKKYDGMDGPAGWFPSKCVSPIREPHVRGQDADLAGGRGLCKFEDDWDTYTDPATMQKWYHRRSTEEYFFERNPTGWKMYFTDKHQTERRWWYHEADNRYFFEKYETVG</sequence>
<protein>
    <submittedName>
        <fullName evidence="2">Uncharacterized protein</fullName>
    </submittedName>
</protein>
<comment type="caution">
    <text evidence="2">The sequence shown here is derived from an EMBL/GenBank/DDBJ whole genome shotgun (WGS) entry which is preliminary data.</text>
</comment>
<gene>
    <name evidence="2" type="ORF">SCF082_LOCUS31392</name>
</gene>
<feature type="region of interest" description="Disordered" evidence="1">
    <location>
        <begin position="1"/>
        <end position="35"/>
    </location>
</feature>
<dbReference type="EMBL" id="CAXAMM010026557">
    <property type="protein sequence ID" value="CAK9059154.1"/>
    <property type="molecule type" value="Genomic_DNA"/>
</dbReference>
<reference evidence="2 3" key="1">
    <citation type="submission" date="2024-02" db="EMBL/GenBank/DDBJ databases">
        <authorList>
            <person name="Chen Y."/>
            <person name="Shah S."/>
            <person name="Dougan E. K."/>
            <person name="Thang M."/>
            <person name="Chan C."/>
        </authorList>
    </citation>
    <scope>NUCLEOTIDE SEQUENCE [LARGE SCALE GENOMIC DNA]</scope>
</reference>
<dbReference type="Proteomes" id="UP001642464">
    <property type="component" value="Unassembled WGS sequence"/>
</dbReference>
<evidence type="ECO:0000313" key="3">
    <source>
        <dbReference type="Proteomes" id="UP001642464"/>
    </source>
</evidence>